<sequence length="92" mass="10154">MAVRDVRKSVTLDSDLIELARKRAGLPEDTSDAAVIRYALAMMAGADELTLARQLDSTKGKGSPKWNGQSARRPNVRPSRWSTDQTDKRRAA</sequence>
<dbReference type="EMBL" id="JAENHP010000048">
    <property type="protein sequence ID" value="MBM2623851.1"/>
    <property type="molecule type" value="Genomic_DNA"/>
</dbReference>
<accession>A0ABS2AVJ5</accession>
<gene>
    <name evidence="2" type="ORF">JIG36_51015</name>
</gene>
<feature type="region of interest" description="Disordered" evidence="1">
    <location>
        <begin position="55"/>
        <end position="92"/>
    </location>
</feature>
<dbReference type="RefSeq" id="WP_203384202.1">
    <property type="nucleotide sequence ID" value="NZ_JAENHP010000048.1"/>
</dbReference>
<evidence type="ECO:0000313" key="2">
    <source>
        <dbReference type="EMBL" id="MBM2623851.1"/>
    </source>
</evidence>
<name>A0ABS2AVJ5_9ACTN</name>
<evidence type="ECO:0000313" key="3">
    <source>
        <dbReference type="Proteomes" id="UP000632138"/>
    </source>
</evidence>
<keyword evidence="3" id="KW-1185">Reference proteome</keyword>
<protein>
    <submittedName>
        <fullName evidence="2">Uncharacterized protein</fullName>
    </submittedName>
</protein>
<evidence type="ECO:0000256" key="1">
    <source>
        <dbReference type="SAM" id="MobiDB-lite"/>
    </source>
</evidence>
<proteinExistence type="predicted"/>
<dbReference type="Proteomes" id="UP000632138">
    <property type="component" value="Unassembled WGS sequence"/>
</dbReference>
<comment type="caution">
    <text evidence="2">The sequence shown here is derived from an EMBL/GenBank/DDBJ whole genome shotgun (WGS) entry which is preliminary data.</text>
</comment>
<organism evidence="2 3">
    <name type="scientific">Paractinoplanes ovalisporus</name>
    <dbReference type="NCBI Taxonomy" id="2810368"/>
    <lineage>
        <taxon>Bacteria</taxon>
        <taxon>Bacillati</taxon>
        <taxon>Actinomycetota</taxon>
        <taxon>Actinomycetes</taxon>
        <taxon>Micromonosporales</taxon>
        <taxon>Micromonosporaceae</taxon>
        <taxon>Paractinoplanes</taxon>
    </lineage>
</organism>
<reference evidence="2 3" key="1">
    <citation type="submission" date="2021-01" db="EMBL/GenBank/DDBJ databases">
        <title>Actinoplanes sp. nov. LDG1-06 isolated from lichen.</title>
        <authorList>
            <person name="Saeng-In P."/>
            <person name="Phongsopitanun W."/>
            <person name="Kanchanasin P."/>
            <person name="Yuki M."/>
            <person name="Kudo T."/>
            <person name="Ohkuma M."/>
            <person name="Tanasupawat S."/>
        </authorList>
    </citation>
    <scope>NUCLEOTIDE SEQUENCE [LARGE SCALE GENOMIC DNA]</scope>
    <source>
        <strain evidence="2 3">LDG1-06</strain>
    </source>
</reference>